<dbReference type="AlphaFoldDB" id="A0A0R1RHY4"/>
<feature type="region of interest" description="Disordered" evidence="1">
    <location>
        <begin position="33"/>
        <end position="52"/>
    </location>
</feature>
<evidence type="ECO:0000256" key="1">
    <source>
        <dbReference type="SAM" id="MobiDB-lite"/>
    </source>
</evidence>
<keyword evidence="3" id="KW-1185">Reference proteome</keyword>
<dbReference type="EMBL" id="AZFF01000009">
    <property type="protein sequence ID" value="KRL54394.1"/>
    <property type="molecule type" value="Genomic_DNA"/>
</dbReference>
<dbReference type="PATRIC" id="fig|1114972.6.peg.2805"/>
<dbReference type="Proteomes" id="UP000051999">
    <property type="component" value="Unassembled WGS sequence"/>
</dbReference>
<reference evidence="2 3" key="1">
    <citation type="journal article" date="2015" name="Genome Announc.">
        <title>Expanding the biotechnology potential of lactobacilli through comparative genomics of 213 strains and associated genera.</title>
        <authorList>
            <person name="Sun Z."/>
            <person name="Harris H.M."/>
            <person name="McCann A."/>
            <person name="Guo C."/>
            <person name="Argimon S."/>
            <person name="Zhang W."/>
            <person name="Yang X."/>
            <person name="Jeffery I.B."/>
            <person name="Cooney J.C."/>
            <person name="Kagawa T.F."/>
            <person name="Liu W."/>
            <person name="Song Y."/>
            <person name="Salvetti E."/>
            <person name="Wrobel A."/>
            <person name="Rasinkangas P."/>
            <person name="Parkhill J."/>
            <person name="Rea M.C."/>
            <person name="O'Sullivan O."/>
            <person name="Ritari J."/>
            <person name="Douillard F.P."/>
            <person name="Paul Ross R."/>
            <person name="Yang R."/>
            <person name="Briner A.E."/>
            <person name="Felis G.E."/>
            <person name="de Vos W.M."/>
            <person name="Barrangou R."/>
            <person name="Klaenhammer T.R."/>
            <person name="Caufield P.W."/>
            <person name="Cui Y."/>
            <person name="Zhang H."/>
            <person name="O'Toole P.W."/>
        </authorList>
    </citation>
    <scope>NUCLEOTIDE SEQUENCE [LARGE SCALE GENOMIC DNA]</scope>
    <source>
        <strain evidence="2 3">DSM 15814</strain>
    </source>
</reference>
<dbReference type="RefSeq" id="WP_017260930.1">
    <property type="nucleotide sequence ID" value="NZ_AUAW01000009.1"/>
</dbReference>
<sequence>MKKLLFILSLGFNVLLVFQMNLAHQRLEAFRQQQAETDRRNGLSNSQTKDGE</sequence>
<gene>
    <name evidence="2" type="ORF">FD35_GL002737</name>
</gene>
<evidence type="ECO:0000313" key="3">
    <source>
        <dbReference type="Proteomes" id="UP000051999"/>
    </source>
</evidence>
<comment type="caution">
    <text evidence="2">The sequence shown here is derived from an EMBL/GenBank/DDBJ whole genome shotgun (WGS) entry which is preliminary data.</text>
</comment>
<protein>
    <submittedName>
        <fullName evidence="2">Uncharacterized protein</fullName>
    </submittedName>
</protein>
<evidence type="ECO:0000313" key="2">
    <source>
        <dbReference type="EMBL" id="KRL54394.1"/>
    </source>
</evidence>
<dbReference type="OrthoDB" id="9881117at2"/>
<dbReference type="STRING" id="1114972.FD35_GL002737"/>
<name>A0A0R1RHY4_9LACO</name>
<accession>A0A0R1RHY4</accession>
<organism evidence="2 3">
    <name type="scientific">Furfurilactobacillus rossiae DSM 15814</name>
    <dbReference type="NCBI Taxonomy" id="1114972"/>
    <lineage>
        <taxon>Bacteria</taxon>
        <taxon>Bacillati</taxon>
        <taxon>Bacillota</taxon>
        <taxon>Bacilli</taxon>
        <taxon>Lactobacillales</taxon>
        <taxon>Lactobacillaceae</taxon>
        <taxon>Furfurilactobacillus</taxon>
    </lineage>
</organism>
<feature type="compositionally biased region" description="Polar residues" evidence="1">
    <location>
        <begin position="42"/>
        <end position="52"/>
    </location>
</feature>
<proteinExistence type="predicted"/>